<comment type="similarity">
    <text evidence="1">Belongs to the DprA/Smf family.</text>
</comment>
<proteinExistence type="inferred from homology"/>
<dbReference type="InterPro" id="IPR003488">
    <property type="entry name" value="DprA"/>
</dbReference>
<gene>
    <name evidence="5" type="ORF">A3A74_02125</name>
</gene>
<evidence type="ECO:0000256" key="2">
    <source>
        <dbReference type="SAM" id="Coils"/>
    </source>
</evidence>
<keyword evidence="2" id="KW-0175">Coiled coil</keyword>
<evidence type="ECO:0000313" key="5">
    <source>
        <dbReference type="EMBL" id="OGK41119.1"/>
    </source>
</evidence>
<accession>A0A1F7ICN6</accession>
<feature type="coiled-coil region" evidence="2">
    <location>
        <begin position="292"/>
        <end position="319"/>
    </location>
</feature>
<dbReference type="PANTHER" id="PTHR43022:SF1">
    <property type="entry name" value="PROTEIN SMF"/>
    <property type="match status" value="1"/>
</dbReference>
<dbReference type="EMBL" id="MGAF01000022">
    <property type="protein sequence ID" value="OGK41119.1"/>
    <property type="molecule type" value="Genomic_DNA"/>
</dbReference>
<dbReference type="GO" id="GO:0009294">
    <property type="term" value="P:DNA-mediated transformation"/>
    <property type="evidence" value="ECO:0007669"/>
    <property type="project" value="InterPro"/>
</dbReference>
<evidence type="ECO:0000259" key="3">
    <source>
        <dbReference type="Pfam" id="PF02481"/>
    </source>
</evidence>
<dbReference type="InterPro" id="IPR010994">
    <property type="entry name" value="RuvA_2-like"/>
</dbReference>
<evidence type="ECO:0000313" key="6">
    <source>
        <dbReference type="Proteomes" id="UP000179270"/>
    </source>
</evidence>
<comment type="caution">
    <text evidence="5">The sequence shown here is derived from an EMBL/GenBank/DDBJ whole genome shotgun (WGS) entry which is preliminary data.</text>
</comment>
<organism evidence="5 6">
    <name type="scientific">Candidatus Roizmanbacteria bacterium RIFCSPLOWO2_01_FULL_35_13</name>
    <dbReference type="NCBI Taxonomy" id="1802055"/>
    <lineage>
        <taxon>Bacteria</taxon>
        <taxon>Candidatus Roizmaniibacteriota</taxon>
    </lineage>
</organism>
<dbReference type="PANTHER" id="PTHR43022">
    <property type="entry name" value="PROTEIN SMF"/>
    <property type="match status" value="1"/>
</dbReference>
<feature type="domain" description="DprA winged helix" evidence="4">
    <location>
        <begin position="300"/>
        <end position="352"/>
    </location>
</feature>
<dbReference type="Gene3D" id="1.10.10.10">
    <property type="entry name" value="Winged helix-like DNA-binding domain superfamily/Winged helix DNA-binding domain"/>
    <property type="match status" value="1"/>
</dbReference>
<sequence length="363" mass="39993">MDKDLSYYVGFSHFIGIGPTRFSALMKHFENVKKAYLANKQDLTEVIGLNWAEKFVKFRSLFDPVKKLEEIKQKAITAIPIGHKQYPKPLRGMADPPICLYIKGDINNFDFEEDLCFGIVGTRTPTTYGQQIASKFSQELTEAGFVIVSGMAIGIDSVAHQTTLNNGGRTIAFLGCGVDIIYPAVNANLYHRIINKGGLIISEFPPGEMVVKGLFIARNRLISGLSLGVLIAEGAKDSGAMITARYAAEQGKEVFAPPGPLNSEMSEAPNILLKQGAKLVTGIGDILDEFNIRIVPKKKEEIEKELNEAEKNIFAILQDQPLLSDEISSQTKVSIDKILNILSLLEIKGIIEKNSEGKYQIKM</sequence>
<dbReference type="SUPFAM" id="SSF102405">
    <property type="entry name" value="MCP/YpsA-like"/>
    <property type="match status" value="1"/>
</dbReference>
<dbReference type="Pfam" id="PF17782">
    <property type="entry name" value="WHD_DprA"/>
    <property type="match status" value="1"/>
</dbReference>
<protein>
    <submittedName>
        <fullName evidence="5">DNA protecting protein DprA</fullName>
    </submittedName>
</protein>
<feature type="domain" description="Smf/DprA SLOG" evidence="3">
    <location>
        <begin position="79"/>
        <end position="290"/>
    </location>
</feature>
<dbReference type="NCBIfam" id="TIGR00732">
    <property type="entry name" value="dprA"/>
    <property type="match status" value="1"/>
</dbReference>
<dbReference type="STRING" id="1802055.A3A74_02125"/>
<dbReference type="InterPro" id="IPR041614">
    <property type="entry name" value="DprA_WH"/>
</dbReference>
<dbReference type="InterPro" id="IPR057666">
    <property type="entry name" value="DrpA_SLOG"/>
</dbReference>
<name>A0A1F7ICN6_9BACT</name>
<dbReference type="InterPro" id="IPR036388">
    <property type="entry name" value="WH-like_DNA-bd_sf"/>
</dbReference>
<dbReference type="AlphaFoldDB" id="A0A1F7ICN6"/>
<evidence type="ECO:0000256" key="1">
    <source>
        <dbReference type="ARBA" id="ARBA00006525"/>
    </source>
</evidence>
<dbReference type="SUPFAM" id="SSF47781">
    <property type="entry name" value="RuvA domain 2-like"/>
    <property type="match status" value="1"/>
</dbReference>
<dbReference type="Gene3D" id="3.40.50.450">
    <property type="match status" value="1"/>
</dbReference>
<reference evidence="5 6" key="1">
    <citation type="journal article" date="2016" name="Nat. Commun.">
        <title>Thousands of microbial genomes shed light on interconnected biogeochemical processes in an aquifer system.</title>
        <authorList>
            <person name="Anantharaman K."/>
            <person name="Brown C.T."/>
            <person name="Hug L.A."/>
            <person name="Sharon I."/>
            <person name="Castelle C.J."/>
            <person name="Probst A.J."/>
            <person name="Thomas B.C."/>
            <person name="Singh A."/>
            <person name="Wilkins M.J."/>
            <person name="Karaoz U."/>
            <person name="Brodie E.L."/>
            <person name="Williams K.H."/>
            <person name="Hubbard S.S."/>
            <person name="Banfield J.F."/>
        </authorList>
    </citation>
    <scope>NUCLEOTIDE SEQUENCE [LARGE SCALE GENOMIC DNA]</scope>
</reference>
<dbReference type="Pfam" id="PF02481">
    <property type="entry name" value="DNA_processg_A"/>
    <property type="match status" value="1"/>
</dbReference>
<dbReference type="Proteomes" id="UP000179270">
    <property type="component" value="Unassembled WGS sequence"/>
</dbReference>
<evidence type="ECO:0000259" key="4">
    <source>
        <dbReference type="Pfam" id="PF17782"/>
    </source>
</evidence>